<keyword evidence="3" id="KW-1185">Reference proteome</keyword>
<dbReference type="Pfam" id="PF12937">
    <property type="entry name" value="F-box-like"/>
    <property type="match status" value="1"/>
</dbReference>
<proteinExistence type="predicted"/>
<reference evidence="3" key="1">
    <citation type="journal article" date="2017" name="PLoS ONE">
        <title>The Agassiz's desert tortoise genome provides a resource for the conservation of a threatened species.</title>
        <authorList>
            <person name="Tollis M."/>
            <person name="DeNardo D.F."/>
            <person name="Cornelius J.A."/>
            <person name="Dolby G.A."/>
            <person name="Edwards T."/>
            <person name="Henen B.T."/>
            <person name="Karl A.E."/>
            <person name="Murphy R.W."/>
            <person name="Kusumi K."/>
        </authorList>
    </citation>
    <scope>NUCLEOTIDE SEQUENCE [LARGE SCALE GENOMIC DNA]</scope>
</reference>
<dbReference type="AlphaFoldDB" id="A0A452GXL1"/>
<accession>A0A452GXL1</accession>
<dbReference type="Proteomes" id="UP000291020">
    <property type="component" value="Unassembled WGS sequence"/>
</dbReference>
<dbReference type="InterPro" id="IPR036047">
    <property type="entry name" value="F-box-like_dom_sf"/>
</dbReference>
<reference evidence="2" key="2">
    <citation type="submission" date="2025-08" db="UniProtKB">
        <authorList>
            <consortium name="Ensembl"/>
        </authorList>
    </citation>
    <scope>IDENTIFICATION</scope>
</reference>
<dbReference type="Gene3D" id="1.20.1280.50">
    <property type="match status" value="1"/>
</dbReference>
<dbReference type="STRING" id="38772.ENSGAGP00000006848"/>
<dbReference type="CDD" id="cd22121">
    <property type="entry name" value="F-box_FBXL8"/>
    <property type="match status" value="1"/>
</dbReference>
<dbReference type="SUPFAM" id="SSF81383">
    <property type="entry name" value="F-box domain"/>
    <property type="match status" value="1"/>
</dbReference>
<dbReference type="Ensembl" id="ENSGAGT00000007947.1">
    <property type="protein sequence ID" value="ENSGAGP00000006848.1"/>
    <property type="gene ID" value="ENSGAGG00000005521.1"/>
</dbReference>
<dbReference type="SMART" id="SM00256">
    <property type="entry name" value="FBOX"/>
    <property type="match status" value="1"/>
</dbReference>
<organism evidence="2 3">
    <name type="scientific">Gopherus agassizii</name>
    <name type="common">Agassiz's desert tortoise</name>
    <dbReference type="NCBI Taxonomy" id="38772"/>
    <lineage>
        <taxon>Eukaryota</taxon>
        <taxon>Metazoa</taxon>
        <taxon>Chordata</taxon>
        <taxon>Craniata</taxon>
        <taxon>Vertebrata</taxon>
        <taxon>Euteleostomi</taxon>
        <taxon>Archelosauria</taxon>
        <taxon>Testudinata</taxon>
        <taxon>Testudines</taxon>
        <taxon>Cryptodira</taxon>
        <taxon>Durocryptodira</taxon>
        <taxon>Testudinoidea</taxon>
        <taxon>Testudinidae</taxon>
        <taxon>Gopherus</taxon>
    </lineage>
</organism>
<dbReference type="InterPro" id="IPR001810">
    <property type="entry name" value="F-box_dom"/>
</dbReference>
<dbReference type="PROSITE" id="PS50181">
    <property type="entry name" value="FBOX"/>
    <property type="match status" value="1"/>
</dbReference>
<sequence>MPAPRSEFWNYVPEEILVHIFYYLSLRDRYTAFQVCKHWAAAVSTSSVWHFTEISTSLVLQSANLPSQSGPEFLM</sequence>
<name>A0A452GXL1_9SAUR</name>
<dbReference type="FunFam" id="1.20.1280.50:FF:000005">
    <property type="entry name" value="F-box/LRR-repeat protein 3 isoform X1"/>
    <property type="match status" value="1"/>
</dbReference>
<protein>
    <recommendedName>
        <fullName evidence="1">F-box domain-containing protein</fullName>
    </recommendedName>
</protein>
<reference evidence="2" key="3">
    <citation type="submission" date="2025-09" db="UniProtKB">
        <authorList>
            <consortium name="Ensembl"/>
        </authorList>
    </citation>
    <scope>IDENTIFICATION</scope>
</reference>
<evidence type="ECO:0000313" key="3">
    <source>
        <dbReference type="Proteomes" id="UP000291020"/>
    </source>
</evidence>
<evidence type="ECO:0000313" key="2">
    <source>
        <dbReference type="Ensembl" id="ENSGAGP00000006848.1"/>
    </source>
</evidence>
<feature type="domain" description="F-box" evidence="1">
    <location>
        <begin position="6"/>
        <end position="52"/>
    </location>
</feature>
<evidence type="ECO:0000259" key="1">
    <source>
        <dbReference type="PROSITE" id="PS50181"/>
    </source>
</evidence>